<keyword evidence="1" id="KW-1133">Transmembrane helix</keyword>
<keyword evidence="3" id="KW-1185">Reference proteome</keyword>
<proteinExistence type="predicted"/>
<dbReference type="Proteomes" id="UP000012043">
    <property type="component" value="Unassembled WGS sequence"/>
</dbReference>
<accession>J2IAR6</accession>
<keyword evidence="1" id="KW-0472">Membrane</keyword>
<dbReference type="AlphaFoldDB" id="J2IAR6"/>
<gene>
    <name evidence="2" type="ORF">AEST_30310</name>
</gene>
<reference evidence="2 3" key="1">
    <citation type="journal article" date="2012" name="J. Bacteriol.">
        <title>Genome Sequence of Pectin-Degrading Alishewanella aestuarii Strain B11T, Isolated from Tidal Flat Sediment.</title>
        <authorList>
            <person name="Jung J."/>
            <person name="Choi S."/>
            <person name="Chun J."/>
            <person name="Park W."/>
        </authorList>
    </citation>
    <scope>NUCLEOTIDE SEQUENCE [LARGE SCALE GENOMIC DNA]</scope>
    <source>
        <strain evidence="2 3">B11</strain>
    </source>
</reference>
<keyword evidence="1" id="KW-0812">Transmembrane</keyword>
<name>J2IAR6_9ALTE</name>
<comment type="caution">
    <text evidence="2">The sequence shown here is derived from an EMBL/GenBank/DDBJ whole genome shotgun (WGS) entry which is preliminary data.</text>
</comment>
<feature type="transmembrane region" description="Helical" evidence="1">
    <location>
        <begin position="6"/>
        <end position="24"/>
    </location>
</feature>
<dbReference type="EMBL" id="ALAB01000039">
    <property type="protein sequence ID" value="EJI84197.1"/>
    <property type="molecule type" value="Genomic_DNA"/>
</dbReference>
<evidence type="ECO:0000313" key="2">
    <source>
        <dbReference type="EMBL" id="EJI84197.1"/>
    </source>
</evidence>
<sequence length="37" mass="4385">MPSFNFFYAVVFIWFFIFLQVKGFSCVKNADSESCQH</sequence>
<evidence type="ECO:0000256" key="1">
    <source>
        <dbReference type="SAM" id="Phobius"/>
    </source>
</evidence>
<protein>
    <submittedName>
        <fullName evidence="2">Uncharacterized protein</fullName>
    </submittedName>
</protein>
<organism evidence="2 3">
    <name type="scientific">Alishewanella aestuarii B11</name>
    <dbReference type="NCBI Taxonomy" id="1197174"/>
    <lineage>
        <taxon>Bacteria</taxon>
        <taxon>Pseudomonadati</taxon>
        <taxon>Pseudomonadota</taxon>
        <taxon>Gammaproteobacteria</taxon>
        <taxon>Alteromonadales</taxon>
        <taxon>Alteromonadaceae</taxon>
        <taxon>Alishewanella</taxon>
    </lineage>
</organism>
<dbReference type="PATRIC" id="fig|1197174.4.peg.2963"/>
<evidence type="ECO:0000313" key="3">
    <source>
        <dbReference type="Proteomes" id="UP000012043"/>
    </source>
</evidence>